<dbReference type="Pfam" id="PF12937">
    <property type="entry name" value="F-box-like"/>
    <property type="match status" value="1"/>
</dbReference>
<evidence type="ECO:0000256" key="2">
    <source>
        <dbReference type="ARBA" id="ARBA00022737"/>
    </source>
</evidence>
<comment type="caution">
    <text evidence="6">The sequence shown here is derived from an EMBL/GenBank/DDBJ whole genome shotgun (WGS) entry which is preliminary data.</text>
</comment>
<dbReference type="Pfam" id="PF00400">
    <property type="entry name" value="WD40"/>
    <property type="match status" value="7"/>
</dbReference>
<dbReference type="SMART" id="SM00256">
    <property type="entry name" value="FBOX"/>
    <property type="match status" value="1"/>
</dbReference>
<dbReference type="PANTHER" id="PTHR22847">
    <property type="entry name" value="WD40 REPEAT PROTEIN"/>
    <property type="match status" value="1"/>
</dbReference>
<protein>
    <submittedName>
        <fullName evidence="6">F-box/WD repeat-containing protein 7</fullName>
    </submittedName>
</protein>
<feature type="compositionally biased region" description="Basic and acidic residues" evidence="4">
    <location>
        <begin position="1"/>
        <end position="13"/>
    </location>
</feature>
<sequence length="531" mass="58937">MEADREQPPEAKRSRTSKIRERVRRCIFPQSHKDGSSSHASDSPSRSKSQEPAMDIISYLPKELALNILTRLESTDLLNASQTCRTWRVLAEDDVLWRLKSKRISLPDERFLFPGSLSMDGFQRSLWKMNYIHHYRIDRNWRNDTNRAPVIIPAHKSHLITCLLLTDDNRAVTGSDDKTLRVWSVATGKCLFSLEGHNGGVWTAELEGNLLVSGSTDRTVRTWNLEDGCHMWTFFGHASTVRCLALKNGVCVSGSRDNSLRIWKVGLNSSDSITSNVCTGVLLGHEKPVKCVRYDGVFIVSGSYDFQVRVWNPVSNACLHVLSGHTERVYSLQFDGTHVVSGSLDSSIRVWDVQTGALKHVLTGHESLISGMHQRGNILVSGNADSTVRLWDIRSGVCLQTLGADGVKHQSGVVSMHFDENFVVTASDDGTVKLWDMASGKFVRDIVSLGSPDGVIWKIVANKTKLICAVGKRDRVVRDTAVDASKLLFFDFDTSLPTWGHPSPDSSLSDNSLPTWGHPSPDPSPDPSSFL</sequence>
<dbReference type="SMART" id="SM00320">
    <property type="entry name" value="WD40"/>
    <property type="match status" value="7"/>
</dbReference>
<keyword evidence="1 3" id="KW-0853">WD repeat</keyword>
<feature type="compositionally biased region" description="Basic residues" evidence="4">
    <location>
        <begin position="14"/>
        <end position="25"/>
    </location>
</feature>
<feature type="domain" description="F-box" evidence="5">
    <location>
        <begin position="54"/>
        <end position="100"/>
    </location>
</feature>
<feature type="compositionally biased region" description="Low complexity" evidence="4">
    <location>
        <begin position="502"/>
        <end position="514"/>
    </location>
</feature>
<dbReference type="Gene3D" id="1.20.1280.50">
    <property type="match status" value="1"/>
</dbReference>
<feature type="compositionally biased region" description="Pro residues" evidence="4">
    <location>
        <begin position="520"/>
        <end position="531"/>
    </location>
</feature>
<feature type="region of interest" description="Disordered" evidence="4">
    <location>
        <begin position="501"/>
        <end position="531"/>
    </location>
</feature>
<evidence type="ECO:0000256" key="4">
    <source>
        <dbReference type="SAM" id="MobiDB-lite"/>
    </source>
</evidence>
<feature type="repeat" description="WD" evidence="3">
    <location>
        <begin position="362"/>
        <end position="401"/>
    </location>
</feature>
<dbReference type="AlphaFoldDB" id="A0A1W0X170"/>
<dbReference type="Gene3D" id="2.130.10.10">
    <property type="entry name" value="YVTN repeat-like/Quinoprotein amine dehydrogenase"/>
    <property type="match status" value="1"/>
</dbReference>
<feature type="repeat" description="WD" evidence="3">
    <location>
        <begin position="234"/>
        <end position="265"/>
    </location>
</feature>
<feature type="region of interest" description="Disordered" evidence="4">
    <location>
        <begin position="1"/>
        <end position="51"/>
    </location>
</feature>
<dbReference type="CDD" id="cd00200">
    <property type="entry name" value="WD40"/>
    <property type="match status" value="1"/>
</dbReference>
<feature type="repeat" description="WD" evidence="3">
    <location>
        <begin position="322"/>
        <end position="361"/>
    </location>
</feature>
<feature type="repeat" description="WD" evidence="3">
    <location>
        <begin position="282"/>
        <end position="321"/>
    </location>
</feature>
<dbReference type="InterPro" id="IPR019775">
    <property type="entry name" value="WD40_repeat_CS"/>
</dbReference>
<dbReference type="Proteomes" id="UP000192578">
    <property type="component" value="Unassembled WGS sequence"/>
</dbReference>
<name>A0A1W0X170_HYPEX</name>
<dbReference type="InterPro" id="IPR036322">
    <property type="entry name" value="WD40_repeat_dom_sf"/>
</dbReference>
<organism evidence="6 7">
    <name type="scientific">Hypsibius exemplaris</name>
    <name type="common">Freshwater tardigrade</name>
    <dbReference type="NCBI Taxonomy" id="2072580"/>
    <lineage>
        <taxon>Eukaryota</taxon>
        <taxon>Metazoa</taxon>
        <taxon>Ecdysozoa</taxon>
        <taxon>Tardigrada</taxon>
        <taxon>Eutardigrada</taxon>
        <taxon>Parachela</taxon>
        <taxon>Hypsibioidea</taxon>
        <taxon>Hypsibiidae</taxon>
        <taxon>Hypsibius</taxon>
    </lineage>
</organism>
<dbReference type="SUPFAM" id="SSF81383">
    <property type="entry name" value="F-box domain"/>
    <property type="match status" value="1"/>
</dbReference>
<evidence type="ECO:0000313" key="7">
    <source>
        <dbReference type="Proteomes" id="UP000192578"/>
    </source>
</evidence>
<feature type="repeat" description="WD" evidence="3">
    <location>
        <begin position="152"/>
        <end position="193"/>
    </location>
</feature>
<evidence type="ECO:0000313" key="6">
    <source>
        <dbReference type="EMBL" id="OQV21237.1"/>
    </source>
</evidence>
<dbReference type="EMBL" id="MTYJ01000024">
    <property type="protein sequence ID" value="OQV21237.1"/>
    <property type="molecule type" value="Genomic_DNA"/>
</dbReference>
<dbReference type="PRINTS" id="PR00320">
    <property type="entry name" value="GPROTEINBRPT"/>
</dbReference>
<dbReference type="InterPro" id="IPR001810">
    <property type="entry name" value="F-box_dom"/>
</dbReference>
<gene>
    <name evidence="6" type="ORF">BV898_04724</name>
</gene>
<accession>A0A1W0X170</accession>
<feature type="compositionally biased region" description="Low complexity" evidence="4">
    <location>
        <begin position="37"/>
        <end position="47"/>
    </location>
</feature>
<keyword evidence="7" id="KW-1185">Reference proteome</keyword>
<dbReference type="InterPro" id="IPR015943">
    <property type="entry name" value="WD40/YVTN_repeat-like_dom_sf"/>
</dbReference>
<feature type="repeat" description="WD" evidence="3">
    <location>
        <begin position="406"/>
        <end position="445"/>
    </location>
</feature>
<evidence type="ECO:0000259" key="5">
    <source>
        <dbReference type="PROSITE" id="PS50181"/>
    </source>
</evidence>
<feature type="repeat" description="WD" evidence="3">
    <location>
        <begin position="194"/>
        <end position="233"/>
    </location>
</feature>
<evidence type="ECO:0000256" key="3">
    <source>
        <dbReference type="PROSITE-ProRule" id="PRU00221"/>
    </source>
</evidence>
<reference evidence="7" key="1">
    <citation type="submission" date="2017-01" db="EMBL/GenBank/DDBJ databases">
        <title>Comparative genomics of anhydrobiosis in the tardigrade Hypsibius dujardini.</title>
        <authorList>
            <person name="Yoshida Y."/>
            <person name="Koutsovoulos G."/>
            <person name="Laetsch D."/>
            <person name="Stevens L."/>
            <person name="Kumar S."/>
            <person name="Horikawa D."/>
            <person name="Ishino K."/>
            <person name="Komine S."/>
            <person name="Tomita M."/>
            <person name="Blaxter M."/>
            <person name="Arakawa K."/>
        </authorList>
    </citation>
    <scope>NUCLEOTIDE SEQUENCE [LARGE SCALE GENOMIC DNA]</scope>
    <source>
        <strain evidence="7">Z151</strain>
    </source>
</reference>
<dbReference type="InterPro" id="IPR036047">
    <property type="entry name" value="F-box-like_dom_sf"/>
</dbReference>
<proteinExistence type="predicted"/>
<dbReference type="InterPro" id="IPR020472">
    <property type="entry name" value="WD40_PAC1"/>
</dbReference>
<dbReference type="PROSITE" id="PS50082">
    <property type="entry name" value="WD_REPEATS_2"/>
    <property type="match status" value="7"/>
</dbReference>
<dbReference type="PROSITE" id="PS50181">
    <property type="entry name" value="FBOX"/>
    <property type="match status" value="1"/>
</dbReference>
<dbReference type="OrthoDB" id="190105at2759"/>
<dbReference type="PROSITE" id="PS50294">
    <property type="entry name" value="WD_REPEATS_REGION"/>
    <property type="match status" value="6"/>
</dbReference>
<dbReference type="PANTHER" id="PTHR22847:SF745">
    <property type="entry name" value="F-BOX_WD REPEAT-CONTAINING PROTEIN 7"/>
    <property type="match status" value="1"/>
</dbReference>
<dbReference type="InterPro" id="IPR001680">
    <property type="entry name" value="WD40_rpt"/>
</dbReference>
<dbReference type="SUPFAM" id="SSF50978">
    <property type="entry name" value="WD40 repeat-like"/>
    <property type="match status" value="1"/>
</dbReference>
<dbReference type="PROSITE" id="PS00678">
    <property type="entry name" value="WD_REPEATS_1"/>
    <property type="match status" value="4"/>
</dbReference>
<keyword evidence="2" id="KW-0677">Repeat</keyword>
<evidence type="ECO:0000256" key="1">
    <source>
        <dbReference type="ARBA" id="ARBA00022574"/>
    </source>
</evidence>